<organism evidence="5 6">
    <name type="scientific">Clavelina lepadiformis</name>
    <name type="common">Light-bulb sea squirt</name>
    <name type="synonym">Ascidia lepadiformis</name>
    <dbReference type="NCBI Taxonomy" id="159417"/>
    <lineage>
        <taxon>Eukaryota</taxon>
        <taxon>Metazoa</taxon>
        <taxon>Chordata</taxon>
        <taxon>Tunicata</taxon>
        <taxon>Ascidiacea</taxon>
        <taxon>Aplousobranchia</taxon>
        <taxon>Clavelinidae</taxon>
        <taxon>Clavelina</taxon>
    </lineage>
</organism>
<sequence length="714" mass="81412">MTNLSKYDASEILTPKGEIGLIGCGSSGRIRYCKNKKLGYFAVKCLALPGNTSGVEDKKKELLKEATILQKLTHKNIIQVHGITFWSHSIGIITDYFPIGNLDDLLVNKLIKMIIWLLRLRIAFEVSEALCFLHYYKPSKVLVHGDLKPQNIMLTEDLRVKLADFGSVSLVACTGASSLSTPMSANTQHTPYYTAPEFLKDFNKPRTAAMDVYSYSMVLYEILTRERVYGKANASMDIVVTLIISQGIRPEEKLTNVVRDGLTCADLEIFNSLEKVMKESWVKDPNERPQITCIRDQLYNLLKIYANPKELGEHICETVNFHQSSVRSQLSEFEKCEYISLDHFAHPYEKLLVEINNKPIVQNPSMPTQEINQPTKSEIVVSVVEDVASVKKPEMDERKTSPGMFLVCGSGQRYQLSKFVFETKDFDTISKFYINWEGNAIVSIGNMVFLLGPVNYSLNTEDKDPHWIKVRSMNKPRAHFKAVVAAGKIYVGGGMRCIINEADLFSSIKNIKQDDKQDVLVGIRYFQNPLDRNNHNAIVECYDPKQDMWTIQNNMRIPDCKHFCGMTATEQYIICWGRDMELNDTFVFNDYINDETYEVEPATHLLSKRVSCSNFYVTSVDGMLYGINLFPQPLNIAYNLKNKFWRKCETTPSIRSVAGMCYHEKKVYLFGTLPFSGENHKYSVDIYDTNTDTWTTVTTTKYDEVLSIASNVKH</sequence>
<accession>A0ABP0F5Y7</accession>
<name>A0ABP0F5Y7_CLALP</name>
<feature type="binding site" evidence="3">
    <location>
        <position position="44"/>
    </location>
    <ligand>
        <name>ATP</name>
        <dbReference type="ChEBI" id="CHEBI:30616"/>
    </ligand>
</feature>
<keyword evidence="6" id="KW-1185">Reference proteome</keyword>
<dbReference type="InterPro" id="IPR017441">
    <property type="entry name" value="Protein_kinase_ATP_BS"/>
</dbReference>
<keyword evidence="1 3" id="KW-0547">Nucleotide-binding</keyword>
<evidence type="ECO:0000256" key="2">
    <source>
        <dbReference type="ARBA" id="ARBA00022840"/>
    </source>
</evidence>
<dbReference type="EMBL" id="CAWYQH010000002">
    <property type="protein sequence ID" value="CAK8673657.1"/>
    <property type="molecule type" value="Genomic_DNA"/>
</dbReference>
<evidence type="ECO:0000313" key="5">
    <source>
        <dbReference type="EMBL" id="CAK8673657.1"/>
    </source>
</evidence>
<reference evidence="5 6" key="1">
    <citation type="submission" date="2024-02" db="EMBL/GenBank/DDBJ databases">
        <authorList>
            <person name="Daric V."/>
            <person name="Darras S."/>
        </authorList>
    </citation>
    <scope>NUCLEOTIDE SEQUENCE [LARGE SCALE GENOMIC DNA]</scope>
</reference>
<dbReference type="InterPro" id="IPR011009">
    <property type="entry name" value="Kinase-like_dom_sf"/>
</dbReference>
<evidence type="ECO:0000313" key="6">
    <source>
        <dbReference type="Proteomes" id="UP001642483"/>
    </source>
</evidence>
<dbReference type="PROSITE" id="PS00107">
    <property type="entry name" value="PROTEIN_KINASE_ATP"/>
    <property type="match status" value="1"/>
</dbReference>
<dbReference type="PANTHER" id="PTHR44329:SF291">
    <property type="entry name" value="PROTEIN KINASE DOMAIN-CONTAINING PROTEIN"/>
    <property type="match status" value="1"/>
</dbReference>
<dbReference type="InterPro" id="IPR051681">
    <property type="entry name" value="Ser/Thr_Kinases-Pseudokinases"/>
</dbReference>
<dbReference type="Gene3D" id="2.120.10.80">
    <property type="entry name" value="Kelch-type beta propeller"/>
    <property type="match status" value="1"/>
</dbReference>
<dbReference type="PANTHER" id="PTHR44329">
    <property type="entry name" value="SERINE/THREONINE-PROTEIN KINASE TNNI3K-RELATED"/>
    <property type="match status" value="1"/>
</dbReference>
<proteinExistence type="predicted"/>
<dbReference type="Pfam" id="PF00069">
    <property type="entry name" value="Pkinase"/>
    <property type="match status" value="1"/>
</dbReference>
<evidence type="ECO:0000256" key="1">
    <source>
        <dbReference type="ARBA" id="ARBA00022741"/>
    </source>
</evidence>
<protein>
    <recommendedName>
        <fullName evidence="4">Protein kinase domain-containing protein</fullName>
    </recommendedName>
</protein>
<dbReference type="SUPFAM" id="SSF56112">
    <property type="entry name" value="Protein kinase-like (PK-like)"/>
    <property type="match status" value="1"/>
</dbReference>
<dbReference type="Proteomes" id="UP001642483">
    <property type="component" value="Unassembled WGS sequence"/>
</dbReference>
<evidence type="ECO:0000259" key="4">
    <source>
        <dbReference type="PROSITE" id="PS50011"/>
    </source>
</evidence>
<dbReference type="InterPro" id="IPR008271">
    <property type="entry name" value="Ser/Thr_kinase_AS"/>
</dbReference>
<dbReference type="SUPFAM" id="SSF117281">
    <property type="entry name" value="Kelch motif"/>
    <property type="match status" value="1"/>
</dbReference>
<comment type="caution">
    <text evidence="5">The sequence shown here is derived from an EMBL/GenBank/DDBJ whole genome shotgun (WGS) entry which is preliminary data.</text>
</comment>
<dbReference type="PROSITE" id="PS50011">
    <property type="entry name" value="PROTEIN_KINASE_DOM"/>
    <property type="match status" value="1"/>
</dbReference>
<dbReference type="InterPro" id="IPR015915">
    <property type="entry name" value="Kelch-typ_b-propeller"/>
</dbReference>
<feature type="domain" description="Protein kinase" evidence="4">
    <location>
        <begin position="16"/>
        <end position="302"/>
    </location>
</feature>
<dbReference type="Gene3D" id="1.10.510.10">
    <property type="entry name" value="Transferase(Phosphotransferase) domain 1"/>
    <property type="match status" value="1"/>
</dbReference>
<gene>
    <name evidence="5" type="ORF">CVLEPA_LOCUS3422</name>
</gene>
<dbReference type="PROSITE" id="PS00108">
    <property type="entry name" value="PROTEIN_KINASE_ST"/>
    <property type="match status" value="1"/>
</dbReference>
<keyword evidence="2 3" id="KW-0067">ATP-binding</keyword>
<dbReference type="InterPro" id="IPR000719">
    <property type="entry name" value="Prot_kinase_dom"/>
</dbReference>
<evidence type="ECO:0000256" key="3">
    <source>
        <dbReference type="PROSITE-ProRule" id="PRU10141"/>
    </source>
</evidence>
<dbReference type="SMART" id="SM00220">
    <property type="entry name" value="S_TKc"/>
    <property type="match status" value="1"/>
</dbReference>